<gene>
    <name evidence="2" type="ORF">RM545_15890</name>
</gene>
<dbReference type="Proteomes" id="UP001245285">
    <property type="component" value="Unassembled WGS sequence"/>
</dbReference>
<proteinExistence type="predicted"/>
<protein>
    <submittedName>
        <fullName evidence="2">DUF4402 domain-containing protein</fullName>
    </submittedName>
</protein>
<dbReference type="EMBL" id="JAVRHO010000032">
    <property type="protein sequence ID" value="MDT0648175.1"/>
    <property type="molecule type" value="Genomic_DNA"/>
</dbReference>
<comment type="caution">
    <text evidence="2">The sequence shown here is derived from an EMBL/GenBank/DDBJ whole genome shotgun (WGS) entry which is preliminary data.</text>
</comment>
<dbReference type="Pfam" id="PF14352">
    <property type="entry name" value="DUF4402"/>
    <property type="match status" value="1"/>
</dbReference>
<sequence>MNKAVVLFFLLSVFFSAKVFAQASASATVTSRVTVIDPIALHKTADLDFGNVISAYNPGSIILSPDGLRTAFGVQISNSLPGNVTPAEAEVTHGNNSYSITLPDSYILYNTENPNQAVILDDFTVDPIQGNGVDLLRIGATLNLEANQFSGLYTSPDGFNVTVSYN</sequence>
<evidence type="ECO:0000313" key="3">
    <source>
        <dbReference type="Proteomes" id="UP001245285"/>
    </source>
</evidence>
<name>A0ABU3CQG8_9FLAO</name>
<keyword evidence="3" id="KW-1185">Reference proteome</keyword>
<dbReference type="InterPro" id="IPR025514">
    <property type="entry name" value="DUF4402"/>
</dbReference>
<keyword evidence="1" id="KW-0732">Signal</keyword>
<feature type="signal peptide" evidence="1">
    <location>
        <begin position="1"/>
        <end position="21"/>
    </location>
</feature>
<evidence type="ECO:0000313" key="2">
    <source>
        <dbReference type="EMBL" id="MDT0648175.1"/>
    </source>
</evidence>
<feature type="chain" id="PRO_5046825535" evidence="1">
    <location>
        <begin position="22"/>
        <end position="166"/>
    </location>
</feature>
<accession>A0ABU3CQG8</accession>
<organism evidence="2 3">
    <name type="scientific">Autumnicola lenta</name>
    <dbReference type="NCBI Taxonomy" id="3075593"/>
    <lineage>
        <taxon>Bacteria</taxon>
        <taxon>Pseudomonadati</taxon>
        <taxon>Bacteroidota</taxon>
        <taxon>Flavobacteriia</taxon>
        <taxon>Flavobacteriales</taxon>
        <taxon>Flavobacteriaceae</taxon>
        <taxon>Autumnicola</taxon>
    </lineage>
</organism>
<evidence type="ECO:0000256" key="1">
    <source>
        <dbReference type="SAM" id="SignalP"/>
    </source>
</evidence>
<dbReference type="RefSeq" id="WP_311496274.1">
    <property type="nucleotide sequence ID" value="NZ_JAVRHO010000032.1"/>
</dbReference>
<reference evidence="2 3" key="1">
    <citation type="submission" date="2023-09" db="EMBL/GenBank/DDBJ databases">
        <authorList>
            <person name="Rey-Velasco X."/>
        </authorList>
    </citation>
    <scope>NUCLEOTIDE SEQUENCE [LARGE SCALE GENOMIC DNA]</scope>
    <source>
        <strain evidence="2 3">F260</strain>
    </source>
</reference>